<accession>A0ABW5X7X6</accession>
<dbReference type="SUPFAM" id="SSF53335">
    <property type="entry name" value="S-adenosyl-L-methionine-dependent methyltransferases"/>
    <property type="match status" value="1"/>
</dbReference>
<dbReference type="Proteomes" id="UP001597438">
    <property type="component" value="Unassembled WGS sequence"/>
</dbReference>
<reference evidence="6" key="1">
    <citation type="journal article" date="2019" name="Int. J. Syst. Evol. Microbiol.">
        <title>The Global Catalogue of Microorganisms (GCM) 10K type strain sequencing project: providing services to taxonomists for standard genome sequencing and annotation.</title>
        <authorList>
            <consortium name="The Broad Institute Genomics Platform"/>
            <consortium name="The Broad Institute Genome Sequencing Center for Infectious Disease"/>
            <person name="Wu L."/>
            <person name="Ma J."/>
        </authorList>
    </citation>
    <scope>NUCLEOTIDE SEQUENCE [LARGE SCALE GENOMIC DNA]</scope>
    <source>
        <strain evidence="6">KCTC 52925</strain>
    </source>
</reference>
<dbReference type="InterPro" id="IPR029063">
    <property type="entry name" value="SAM-dependent_MTases_sf"/>
</dbReference>
<dbReference type="InterPro" id="IPR008854">
    <property type="entry name" value="TPMT"/>
</dbReference>
<name>A0ABW5X7X6_9FLAO</name>
<gene>
    <name evidence="5" type="ORF">ACFSYS_09025</name>
</gene>
<evidence type="ECO:0000256" key="4">
    <source>
        <dbReference type="ARBA" id="ARBA00022691"/>
    </source>
</evidence>
<dbReference type="PANTHER" id="PTHR32183:SF11">
    <property type="entry name" value="THIOL METHYLTRANSFERASE 2-RELATED"/>
    <property type="match status" value="1"/>
</dbReference>
<dbReference type="GO" id="GO:0008168">
    <property type="term" value="F:methyltransferase activity"/>
    <property type="evidence" value="ECO:0007669"/>
    <property type="project" value="UniProtKB-KW"/>
</dbReference>
<dbReference type="Pfam" id="PF05724">
    <property type="entry name" value="TPMT"/>
    <property type="match status" value="1"/>
</dbReference>
<protein>
    <submittedName>
        <fullName evidence="5">TPMT family class I SAM-dependent methyltransferase</fullName>
    </submittedName>
</protein>
<evidence type="ECO:0000256" key="1">
    <source>
        <dbReference type="ARBA" id="ARBA00022553"/>
    </source>
</evidence>
<organism evidence="5 6">
    <name type="scientific">Christiangramia antarctica</name>
    <dbReference type="NCBI Taxonomy" id="2058158"/>
    <lineage>
        <taxon>Bacteria</taxon>
        <taxon>Pseudomonadati</taxon>
        <taxon>Bacteroidota</taxon>
        <taxon>Flavobacteriia</taxon>
        <taxon>Flavobacteriales</taxon>
        <taxon>Flavobacteriaceae</taxon>
        <taxon>Christiangramia</taxon>
    </lineage>
</organism>
<dbReference type="EMBL" id="JBHUOJ010000019">
    <property type="protein sequence ID" value="MFD2833428.1"/>
    <property type="molecule type" value="Genomic_DNA"/>
</dbReference>
<evidence type="ECO:0000256" key="3">
    <source>
        <dbReference type="ARBA" id="ARBA00022679"/>
    </source>
</evidence>
<dbReference type="PROSITE" id="PS51585">
    <property type="entry name" value="SAM_MT_TPMT"/>
    <property type="match status" value="1"/>
</dbReference>
<keyword evidence="4" id="KW-0949">S-adenosyl-L-methionine</keyword>
<keyword evidence="3" id="KW-0808">Transferase</keyword>
<comment type="caution">
    <text evidence="5">The sequence shown here is derived from an EMBL/GenBank/DDBJ whole genome shotgun (WGS) entry which is preliminary data.</text>
</comment>
<evidence type="ECO:0000256" key="2">
    <source>
        <dbReference type="ARBA" id="ARBA00022603"/>
    </source>
</evidence>
<dbReference type="Gene3D" id="3.40.50.150">
    <property type="entry name" value="Vaccinia Virus protein VP39"/>
    <property type="match status" value="1"/>
</dbReference>
<keyword evidence="2 5" id="KW-0489">Methyltransferase</keyword>
<evidence type="ECO:0000313" key="6">
    <source>
        <dbReference type="Proteomes" id="UP001597438"/>
    </source>
</evidence>
<keyword evidence="1" id="KW-0597">Phosphoprotein</keyword>
<dbReference type="GO" id="GO:0032259">
    <property type="term" value="P:methylation"/>
    <property type="evidence" value="ECO:0007669"/>
    <property type="project" value="UniProtKB-KW"/>
</dbReference>
<dbReference type="PANTHER" id="PTHR32183">
    <property type="match status" value="1"/>
</dbReference>
<sequence>MKNKSFWEKRYKSGDTGWDIGQVSPPIQEYIYQLKNKEIKILIPGGGNSYETEYLFRNGFENVFLIDIAEKPLQNLKSRLPEFPDDQLIPGDFFDLDDDFDLILEQTFFCAIDPALRPDYARKSSELLKQQGKLAGVLFNTEFGKHGPPFGGNKEEYLMYFSPYYEILKFEECYNSIAPRAGRELFFIFGKK</sequence>
<keyword evidence="6" id="KW-1185">Reference proteome</keyword>
<dbReference type="RefSeq" id="WP_251742577.1">
    <property type="nucleotide sequence ID" value="NZ_JBHUOJ010000019.1"/>
</dbReference>
<proteinExistence type="predicted"/>
<evidence type="ECO:0000313" key="5">
    <source>
        <dbReference type="EMBL" id="MFD2833428.1"/>
    </source>
</evidence>